<gene>
    <name evidence="3" type="ORF">BVH74_11545</name>
</gene>
<evidence type="ECO:0000259" key="2">
    <source>
        <dbReference type="PROSITE" id="PS50405"/>
    </source>
</evidence>
<accession>A0A1V0B600</accession>
<dbReference type="Proteomes" id="UP000243488">
    <property type="component" value="Chromosome"/>
</dbReference>
<dbReference type="InterPro" id="IPR004046">
    <property type="entry name" value="GST_C"/>
</dbReference>
<dbReference type="KEGG" id="ppha:BVH74_11545"/>
<reference evidence="3 4" key="1">
    <citation type="submission" date="2017-03" db="EMBL/GenBank/DDBJ databases">
        <title>Complete genome sequence of the novel DNRA strain Pseudomonas sp. S-6-2 isolated from Chinese polluted river sediment. Journal of Biotechnology.</title>
        <authorList>
            <person name="Li J."/>
            <person name="Xiang F."/>
            <person name="Wang L."/>
            <person name="Xi L."/>
            <person name="Liu J."/>
        </authorList>
    </citation>
    <scope>NUCLEOTIDE SEQUENCE [LARGE SCALE GENOMIC DNA]</scope>
    <source>
        <strain evidence="3 4">S-6-2</strain>
    </source>
</reference>
<dbReference type="InterPro" id="IPR040079">
    <property type="entry name" value="Glutathione_S-Trfase"/>
</dbReference>
<evidence type="ECO:0000313" key="4">
    <source>
        <dbReference type="Proteomes" id="UP000243488"/>
    </source>
</evidence>
<dbReference type="PANTHER" id="PTHR43968:SF6">
    <property type="entry name" value="GLUTATHIONE S-TRANSFERASE OMEGA"/>
    <property type="match status" value="1"/>
</dbReference>
<dbReference type="EMBL" id="CP020100">
    <property type="protein sequence ID" value="AQZ95347.1"/>
    <property type="molecule type" value="Genomic_DNA"/>
</dbReference>
<dbReference type="Gene3D" id="3.40.30.10">
    <property type="entry name" value="Glutaredoxin"/>
    <property type="match status" value="1"/>
</dbReference>
<keyword evidence="3" id="KW-0808">Transferase</keyword>
<dbReference type="PANTHER" id="PTHR43968">
    <property type="match status" value="1"/>
</dbReference>
<dbReference type="RefSeq" id="WP_080050215.1">
    <property type="nucleotide sequence ID" value="NZ_CP020100.1"/>
</dbReference>
<dbReference type="SFLD" id="SFLDS00019">
    <property type="entry name" value="Glutathione_Transferase_(cytos"/>
    <property type="match status" value="1"/>
</dbReference>
<dbReference type="GO" id="GO:0016740">
    <property type="term" value="F:transferase activity"/>
    <property type="evidence" value="ECO:0007669"/>
    <property type="project" value="UniProtKB-KW"/>
</dbReference>
<dbReference type="SUPFAM" id="SSF47616">
    <property type="entry name" value="GST C-terminal domain-like"/>
    <property type="match status" value="1"/>
</dbReference>
<feature type="domain" description="GST C-terminal" evidence="2">
    <location>
        <begin position="84"/>
        <end position="222"/>
    </location>
</feature>
<protein>
    <submittedName>
        <fullName evidence="3">Glutathione S-transferase</fullName>
    </submittedName>
</protein>
<proteinExistence type="predicted"/>
<feature type="domain" description="GST N-terminal" evidence="1">
    <location>
        <begin position="1"/>
        <end position="79"/>
    </location>
</feature>
<dbReference type="GO" id="GO:0005737">
    <property type="term" value="C:cytoplasm"/>
    <property type="evidence" value="ECO:0007669"/>
    <property type="project" value="TreeGrafter"/>
</dbReference>
<dbReference type="Gene3D" id="1.20.1050.10">
    <property type="match status" value="1"/>
</dbReference>
<sequence length="227" mass="25512">MPLTLYGAILSPFVRKVRIVLAEHDIAHEHVPVPPFQQPDWYRDISPLGRIPAIRDGELNLADSAVIAQYLEDTYGQTSLYGDNPQQAAQVRWLEKYADYELAPWATFAVFRNRIVKPVIGQHCDETQVREALDDRLPPLFDYLEGLLDGRRYFVGERLTLADIAVTCQLINLAHAGELIDELRWPNLSSLLSQVSARSTVSALLPAEHQLVGKMKEKASGSLTQPQ</sequence>
<dbReference type="STRING" id="1931241.BVH74_11545"/>
<dbReference type="PROSITE" id="PS50404">
    <property type="entry name" value="GST_NTER"/>
    <property type="match status" value="1"/>
</dbReference>
<dbReference type="SUPFAM" id="SSF52833">
    <property type="entry name" value="Thioredoxin-like"/>
    <property type="match status" value="1"/>
</dbReference>
<dbReference type="InterPro" id="IPR036249">
    <property type="entry name" value="Thioredoxin-like_sf"/>
</dbReference>
<dbReference type="Pfam" id="PF14497">
    <property type="entry name" value="GST_C_3"/>
    <property type="match status" value="1"/>
</dbReference>
<dbReference type="CDD" id="cd00570">
    <property type="entry name" value="GST_N_family"/>
    <property type="match status" value="1"/>
</dbReference>
<dbReference type="Pfam" id="PF13417">
    <property type="entry name" value="GST_N_3"/>
    <property type="match status" value="1"/>
</dbReference>
<dbReference type="InterPro" id="IPR004045">
    <property type="entry name" value="Glutathione_S-Trfase_N"/>
</dbReference>
<dbReference type="CDD" id="cd00299">
    <property type="entry name" value="GST_C_family"/>
    <property type="match status" value="1"/>
</dbReference>
<organism evidence="3 4">
    <name type="scientific">Halopseudomonas phragmitis</name>
    <dbReference type="NCBI Taxonomy" id="1931241"/>
    <lineage>
        <taxon>Bacteria</taxon>
        <taxon>Pseudomonadati</taxon>
        <taxon>Pseudomonadota</taxon>
        <taxon>Gammaproteobacteria</taxon>
        <taxon>Pseudomonadales</taxon>
        <taxon>Pseudomonadaceae</taxon>
        <taxon>Halopseudomonas</taxon>
    </lineage>
</organism>
<dbReference type="InterPro" id="IPR050983">
    <property type="entry name" value="GST_Omega/HSP26"/>
</dbReference>
<name>A0A1V0B600_9GAMM</name>
<dbReference type="PROSITE" id="PS50405">
    <property type="entry name" value="GST_CTER"/>
    <property type="match status" value="1"/>
</dbReference>
<evidence type="ECO:0000313" key="3">
    <source>
        <dbReference type="EMBL" id="AQZ95347.1"/>
    </source>
</evidence>
<dbReference type="InterPro" id="IPR010987">
    <property type="entry name" value="Glutathione-S-Trfase_C-like"/>
</dbReference>
<dbReference type="AlphaFoldDB" id="A0A1V0B600"/>
<keyword evidence="4" id="KW-1185">Reference proteome</keyword>
<evidence type="ECO:0000259" key="1">
    <source>
        <dbReference type="PROSITE" id="PS50404"/>
    </source>
</evidence>
<dbReference type="SFLD" id="SFLDG00358">
    <property type="entry name" value="Main_(cytGST)"/>
    <property type="match status" value="1"/>
</dbReference>
<dbReference type="InterPro" id="IPR036282">
    <property type="entry name" value="Glutathione-S-Trfase_C_sf"/>
</dbReference>